<keyword evidence="7" id="KW-1185">Reference proteome</keyword>
<dbReference type="EMBL" id="JAGPYM010000011">
    <property type="protein sequence ID" value="KAH6889494.1"/>
    <property type="molecule type" value="Genomic_DNA"/>
</dbReference>
<proteinExistence type="predicted"/>
<comment type="caution">
    <text evidence="6">The sequence shown here is derived from an EMBL/GenBank/DDBJ whole genome shotgun (WGS) entry which is preliminary data.</text>
</comment>
<keyword evidence="3" id="KW-0442">Lipid degradation</keyword>
<sequence>MRPSIFFPFLAAAANAILLPNPTGQFGVAVRVHAMTDSSRVDPYSPESDRHKRKLVTSVFWPVEDSSCSTKHVAYMPPATAEWYGEQASAMGLSNDTFSALRLEPCSSGPKKRQYPLAIFSPGSGNSRLIHSAMAKSLAGEGYVVVTVDHPYDANIVEFPDGSVIESANIPEETGPLEKLTKVRAQDIAFVISQFKSASSQSSLLKGLPGQINFDRIVVWGHSLGGASSAAVMMSDSSIRAGVDLDGRFFEPVLSKGLSKPFFLLGRPNHNSEDATWAQFWKHLRGPKLEAEIAGTVHGSYTDLPLVMSALGLSDAVKKQLATQFGSIDPERMSKVLTKTVSSFFKSAFAGNPKKSHRFHSIKSRV</sequence>
<dbReference type="OrthoDB" id="2363873at2759"/>
<dbReference type="SUPFAM" id="SSF53474">
    <property type="entry name" value="alpha/beta-Hydrolases"/>
    <property type="match status" value="1"/>
</dbReference>
<keyword evidence="2 6" id="KW-0378">Hydrolase</keyword>
<dbReference type="Proteomes" id="UP000777438">
    <property type="component" value="Unassembled WGS sequence"/>
</dbReference>
<evidence type="ECO:0000256" key="3">
    <source>
        <dbReference type="ARBA" id="ARBA00022963"/>
    </source>
</evidence>
<dbReference type="Gene3D" id="3.40.50.1820">
    <property type="entry name" value="alpha/beta hydrolase"/>
    <property type="match status" value="1"/>
</dbReference>
<dbReference type="Pfam" id="PF03403">
    <property type="entry name" value="PAF-AH_p_II"/>
    <property type="match status" value="2"/>
</dbReference>
<protein>
    <recommendedName>
        <fullName evidence="1">1-alkyl-2-acetylglycerophosphocholine esterase</fullName>
        <ecNumber evidence="1">3.1.1.47</ecNumber>
    </recommendedName>
</protein>
<dbReference type="EC" id="3.1.1.47" evidence="1"/>
<evidence type="ECO:0000256" key="5">
    <source>
        <dbReference type="SAM" id="SignalP"/>
    </source>
</evidence>
<accession>A0A9P9AQC9</accession>
<feature type="signal peptide" evidence="5">
    <location>
        <begin position="1"/>
        <end position="16"/>
    </location>
</feature>
<feature type="chain" id="PRO_5040238514" description="1-alkyl-2-acetylglycerophosphocholine esterase" evidence="5">
    <location>
        <begin position="17"/>
        <end position="366"/>
    </location>
</feature>
<dbReference type="PANTHER" id="PTHR10272:SF14">
    <property type="entry name" value="PAF ACETYLHYDROLASE FAMILY PROTEIN"/>
    <property type="match status" value="1"/>
</dbReference>
<keyword evidence="5" id="KW-0732">Signal</keyword>
<dbReference type="GO" id="GO:0016042">
    <property type="term" value="P:lipid catabolic process"/>
    <property type="evidence" value="ECO:0007669"/>
    <property type="project" value="UniProtKB-KW"/>
</dbReference>
<reference evidence="6 7" key="1">
    <citation type="journal article" date="2021" name="Nat. Commun.">
        <title>Genetic determinants of endophytism in the Arabidopsis root mycobiome.</title>
        <authorList>
            <person name="Mesny F."/>
            <person name="Miyauchi S."/>
            <person name="Thiergart T."/>
            <person name="Pickel B."/>
            <person name="Atanasova L."/>
            <person name="Karlsson M."/>
            <person name="Huettel B."/>
            <person name="Barry K.W."/>
            <person name="Haridas S."/>
            <person name="Chen C."/>
            <person name="Bauer D."/>
            <person name="Andreopoulos W."/>
            <person name="Pangilinan J."/>
            <person name="LaButti K."/>
            <person name="Riley R."/>
            <person name="Lipzen A."/>
            <person name="Clum A."/>
            <person name="Drula E."/>
            <person name="Henrissat B."/>
            <person name="Kohler A."/>
            <person name="Grigoriev I.V."/>
            <person name="Martin F.M."/>
            <person name="Hacquard S."/>
        </authorList>
    </citation>
    <scope>NUCLEOTIDE SEQUENCE [LARGE SCALE GENOMIC DNA]</scope>
    <source>
        <strain evidence="6 7">MPI-CAGE-CH-0241</strain>
    </source>
</reference>
<evidence type="ECO:0000313" key="6">
    <source>
        <dbReference type="EMBL" id="KAH6889494.1"/>
    </source>
</evidence>
<evidence type="ECO:0000256" key="2">
    <source>
        <dbReference type="ARBA" id="ARBA00022801"/>
    </source>
</evidence>
<dbReference type="AlphaFoldDB" id="A0A9P9AQC9"/>
<gene>
    <name evidence="6" type="ORF">B0T10DRAFT_529447</name>
</gene>
<organism evidence="6 7">
    <name type="scientific">Thelonectria olida</name>
    <dbReference type="NCBI Taxonomy" id="1576542"/>
    <lineage>
        <taxon>Eukaryota</taxon>
        <taxon>Fungi</taxon>
        <taxon>Dikarya</taxon>
        <taxon>Ascomycota</taxon>
        <taxon>Pezizomycotina</taxon>
        <taxon>Sordariomycetes</taxon>
        <taxon>Hypocreomycetidae</taxon>
        <taxon>Hypocreales</taxon>
        <taxon>Nectriaceae</taxon>
        <taxon>Thelonectria</taxon>
    </lineage>
</organism>
<evidence type="ECO:0000313" key="7">
    <source>
        <dbReference type="Proteomes" id="UP000777438"/>
    </source>
</evidence>
<evidence type="ECO:0000256" key="1">
    <source>
        <dbReference type="ARBA" id="ARBA00013201"/>
    </source>
</evidence>
<dbReference type="GO" id="GO:0003847">
    <property type="term" value="F:1-alkyl-2-acetylglycerophosphocholine esterase activity"/>
    <property type="evidence" value="ECO:0007669"/>
    <property type="project" value="UniProtKB-EC"/>
</dbReference>
<keyword evidence="4" id="KW-0443">Lipid metabolism</keyword>
<evidence type="ECO:0000256" key="4">
    <source>
        <dbReference type="ARBA" id="ARBA00023098"/>
    </source>
</evidence>
<dbReference type="PANTHER" id="PTHR10272">
    <property type="entry name" value="PLATELET-ACTIVATING FACTOR ACETYLHYDROLASE"/>
    <property type="match status" value="1"/>
</dbReference>
<name>A0A9P9AQC9_9HYPO</name>
<dbReference type="InterPro" id="IPR029058">
    <property type="entry name" value="AB_hydrolase_fold"/>
</dbReference>